<dbReference type="RefSeq" id="WP_076378144.1">
    <property type="nucleotide sequence ID" value="NZ_AP017422.1"/>
</dbReference>
<evidence type="ECO:0000313" key="8">
    <source>
        <dbReference type="EMBL" id="SIS97278.1"/>
    </source>
</evidence>
<evidence type="ECO:0000313" key="9">
    <source>
        <dbReference type="Proteomes" id="UP000186917"/>
    </source>
</evidence>
<dbReference type="SUPFAM" id="SSF48452">
    <property type="entry name" value="TPR-like"/>
    <property type="match status" value="1"/>
</dbReference>
<comment type="similarity">
    <text evidence="2">Belongs to the SusD family.</text>
</comment>
<keyword evidence="4" id="KW-0472">Membrane</keyword>
<evidence type="ECO:0000256" key="2">
    <source>
        <dbReference type="ARBA" id="ARBA00006275"/>
    </source>
</evidence>
<dbReference type="Pfam" id="PF14322">
    <property type="entry name" value="SusD-like_3"/>
    <property type="match status" value="1"/>
</dbReference>
<evidence type="ECO:0000256" key="4">
    <source>
        <dbReference type="ARBA" id="ARBA00023136"/>
    </source>
</evidence>
<feature type="domain" description="SusD-like N-terminal" evidence="7">
    <location>
        <begin position="96"/>
        <end position="231"/>
    </location>
</feature>
<reference evidence="9" key="1">
    <citation type="submission" date="2017-01" db="EMBL/GenBank/DDBJ databases">
        <authorList>
            <person name="Varghese N."/>
            <person name="Submissions S."/>
        </authorList>
    </citation>
    <scope>NUCLEOTIDE SEQUENCE [LARGE SCALE GENOMIC DNA]</scope>
    <source>
        <strain evidence="9">DSM 21054</strain>
    </source>
</reference>
<evidence type="ECO:0000256" key="5">
    <source>
        <dbReference type="ARBA" id="ARBA00023237"/>
    </source>
</evidence>
<accession>A0A173MH58</accession>
<dbReference type="CDD" id="cd08977">
    <property type="entry name" value="SusD"/>
    <property type="match status" value="1"/>
</dbReference>
<protein>
    <submittedName>
        <fullName evidence="8">RagB/SusD domain-containing protein</fullName>
    </submittedName>
</protein>
<gene>
    <name evidence="8" type="ORF">SAMN05421788_102414</name>
</gene>
<dbReference type="AlphaFoldDB" id="A0A173MH58"/>
<evidence type="ECO:0000256" key="3">
    <source>
        <dbReference type="ARBA" id="ARBA00022729"/>
    </source>
</evidence>
<comment type="subcellular location">
    <subcellularLocation>
        <location evidence="1">Cell outer membrane</location>
    </subcellularLocation>
</comment>
<keyword evidence="5" id="KW-0998">Cell outer membrane</keyword>
<sequence length="459" mass="49962">MVKYTGRIPLFLLGCIGVMTITGCKKLTEVGVPKNQIASSGVFLDQAGAEAAIAGMYGGLYSSSNSTSSNIPTYGAGISLLNGLLADELTYNGTTFDQYTTNGLVSNESNVANVWTDSYAAIYRANAIIEGVAVSSFPTAYKNQATGEALFIRAFCHFYLVNLYGDVPLMTTTVVQDNQTASRAAASLVYNQIITDLEQAVTLLTETYPSGSNRTRVNKYAAAALLARVYLYHGDNDKAEAAATQVINAAALYTLPGDLSTVFLTSSTEAIWDFDTSVFGYPFVGAQTVPNAGVIPYFVVMPNLLAAFEVNDKRKASWVNISADYYYPYKYHTKTKVNQEYDVVLRLAEQYLVRAEARAQQKNLTGATEDINVIRKRAGLGNTPAATQGELLAAVAQERRVELFSEWGHRWLDLKRTAKVDSVITALKPGLWETTDALYPVPSAERTKNVNLSQNLGYN</sequence>
<dbReference type="PROSITE" id="PS51257">
    <property type="entry name" value="PROKAR_LIPOPROTEIN"/>
    <property type="match status" value="1"/>
</dbReference>
<dbReference type="GO" id="GO:0009279">
    <property type="term" value="C:cell outer membrane"/>
    <property type="evidence" value="ECO:0007669"/>
    <property type="project" value="UniProtKB-SubCell"/>
</dbReference>
<organism evidence="8 9">
    <name type="scientific">Filimonas lacunae</name>
    <dbReference type="NCBI Taxonomy" id="477680"/>
    <lineage>
        <taxon>Bacteria</taxon>
        <taxon>Pseudomonadati</taxon>
        <taxon>Bacteroidota</taxon>
        <taxon>Chitinophagia</taxon>
        <taxon>Chitinophagales</taxon>
        <taxon>Chitinophagaceae</taxon>
        <taxon>Filimonas</taxon>
    </lineage>
</organism>
<feature type="domain" description="RagB/SusD" evidence="6">
    <location>
        <begin position="321"/>
        <end position="458"/>
    </location>
</feature>
<name>A0A173MH58_9BACT</name>
<dbReference type="STRING" id="477680.SAMN05421788_102414"/>
<keyword evidence="9" id="KW-1185">Reference proteome</keyword>
<dbReference type="InterPro" id="IPR011990">
    <property type="entry name" value="TPR-like_helical_dom_sf"/>
</dbReference>
<dbReference type="KEGG" id="fln:FLA_2974"/>
<evidence type="ECO:0000259" key="6">
    <source>
        <dbReference type="Pfam" id="PF07980"/>
    </source>
</evidence>
<dbReference type="Proteomes" id="UP000186917">
    <property type="component" value="Unassembled WGS sequence"/>
</dbReference>
<dbReference type="InterPro" id="IPR033985">
    <property type="entry name" value="SusD-like_N"/>
</dbReference>
<dbReference type="InterPro" id="IPR012944">
    <property type="entry name" value="SusD_RagB_dom"/>
</dbReference>
<evidence type="ECO:0000259" key="7">
    <source>
        <dbReference type="Pfam" id="PF14322"/>
    </source>
</evidence>
<evidence type="ECO:0000256" key="1">
    <source>
        <dbReference type="ARBA" id="ARBA00004442"/>
    </source>
</evidence>
<dbReference type="Gene3D" id="1.25.40.390">
    <property type="match status" value="1"/>
</dbReference>
<keyword evidence="3" id="KW-0732">Signal</keyword>
<dbReference type="EMBL" id="FTOR01000002">
    <property type="protein sequence ID" value="SIS97278.1"/>
    <property type="molecule type" value="Genomic_DNA"/>
</dbReference>
<proteinExistence type="inferred from homology"/>
<dbReference type="Pfam" id="PF07980">
    <property type="entry name" value="SusD_RagB"/>
    <property type="match status" value="1"/>
</dbReference>